<feature type="transmembrane region" description="Helical" evidence="1">
    <location>
        <begin position="149"/>
        <end position="173"/>
    </location>
</feature>
<sequence length="179" mass="21219">MAQAIIIRILPVFRPFMLTAHAPAGYITARLLIRLKPPHMPTWQWSLIGITGGLLPDVDMLWFYFIDHGHVHHHRYLTHWPVLWLTLLLITFCYYHYRRNAAAAILLLTAVNGCVHICLDSIVGDIYWLLPWHDSAYSFFTVTARFQPWWLNFILHWTFLLELGLWLWAGILYNRTRRL</sequence>
<gene>
    <name evidence="2" type="ORF">NCTC13294_01979</name>
</gene>
<dbReference type="InterPro" id="IPR007404">
    <property type="entry name" value="YdjM-like"/>
</dbReference>
<keyword evidence="1" id="KW-1133">Transmembrane helix</keyword>
<evidence type="ECO:0000313" key="2">
    <source>
        <dbReference type="EMBL" id="SUX24633.1"/>
    </source>
</evidence>
<evidence type="ECO:0008006" key="4">
    <source>
        <dbReference type="Google" id="ProtNLM"/>
    </source>
</evidence>
<feature type="transmembrane region" description="Helical" evidence="1">
    <location>
        <begin position="104"/>
        <end position="129"/>
    </location>
</feature>
<protein>
    <recommendedName>
        <fullName evidence="4">Inner membrane protein</fullName>
    </recommendedName>
</protein>
<feature type="transmembrane region" description="Helical" evidence="1">
    <location>
        <begin position="45"/>
        <end position="65"/>
    </location>
</feature>
<dbReference type="OrthoDB" id="199738at2"/>
<organism evidence="2 3">
    <name type="scientific">Cardiobacterium valvarum</name>
    <dbReference type="NCBI Taxonomy" id="194702"/>
    <lineage>
        <taxon>Bacteria</taxon>
        <taxon>Pseudomonadati</taxon>
        <taxon>Pseudomonadota</taxon>
        <taxon>Gammaproteobacteria</taxon>
        <taxon>Cardiobacteriales</taxon>
        <taxon>Cardiobacteriaceae</taxon>
        <taxon>Cardiobacterium</taxon>
    </lineage>
</organism>
<name>A0A381ECM6_9GAMM</name>
<dbReference type="EMBL" id="UFUW01000001">
    <property type="protein sequence ID" value="SUX24633.1"/>
    <property type="molecule type" value="Genomic_DNA"/>
</dbReference>
<dbReference type="AlphaFoldDB" id="A0A381ECM6"/>
<keyword evidence="1" id="KW-0812">Transmembrane</keyword>
<accession>A0A381ECM6</accession>
<keyword evidence="1" id="KW-0472">Membrane</keyword>
<evidence type="ECO:0000313" key="3">
    <source>
        <dbReference type="Proteomes" id="UP000254572"/>
    </source>
</evidence>
<dbReference type="Pfam" id="PF04307">
    <property type="entry name" value="YdjM"/>
    <property type="match status" value="1"/>
</dbReference>
<reference evidence="2 3" key="1">
    <citation type="submission" date="2018-06" db="EMBL/GenBank/DDBJ databases">
        <authorList>
            <consortium name="Pathogen Informatics"/>
            <person name="Doyle S."/>
        </authorList>
    </citation>
    <scope>NUCLEOTIDE SEQUENCE [LARGE SCALE GENOMIC DNA]</scope>
    <source>
        <strain evidence="2 3">NCTC13294</strain>
    </source>
</reference>
<keyword evidence="3" id="KW-1185">Reference proteome</keyword>
<dbReference type="RefSeq" id="WP_115612157.1">
    <property type="nucleotide sequence ID" value="NZ_JBHLZC010000003.1"/>
</dbReference>
<dbReference type="Proteomes" id="UP000254572">
    <property type="component" value="Unassembled WGS sequence"/>
</dbReference>
<proteinExistence type="predicted"/>
<feature type="transmembrane region" description="Helical" evidence="1">
    <location>
        <begin position="77"/>
        <end position="97"/>
    </location>
</feature>
<evidence type="ECO:0000256" key="1">
    <source>
        <dbReference type="SAM" id="Phobius"/>
    </source>
</evidence>